<sequence length="112" mass="12164">MKGTLKFLNIRKGDTVVVLSGKDKGNKGKVIRTVPTAGKVLVEGINMVSKSLRPTQAMPQGKIAKREAPILASKVMLICPSCHQPTRVAHRLVEGDKSVRSCRVCNETIDKV</sequence>
<evidence type="ECO:0000313" key="11">
    <source>
        <dbReference type="Proteomes" id="UP000266489"/>
    </source>
</evidence>
<feature type="domain" description="KOW" evidence="7">
    <location>
        <begin position="9"/>
        <end position="36"/>
    </location>
</feature>
<comment type="function">
    <text evidence="5">One of two assembly initiator proteins, it binds directly to the 5'-end of the 23S rRNA, where it nucleates assembly of the 50S subunit.</text>
</comment>
<dbReference type="SMART" id="SM00739">
    <property type="entry name" value="KOW"/>
    <property type="match status" value="1"/>
</dbReference>
<dbReference type="Pfam" id="PF00467">
    <property type="entry name" value="KOW"/>
    <property type="match status" value="1"/>
</dbReference>
<dbReference type="GO" id="GO:0019843">
    <property type="term" value="F:rRNA binding"/>
    <property type="evidence" value="ECO:0007669"/>
    <property type="project" value="UniProtKB-UniRule"/>
</dbReference>
<dbReference type="InterPro" id="IPR003256">
    <property type="entry name" value="Ribosomal_uL24"/>
</dbReference>
<gene>
    <name evidence="5" type="primary">rplX</name>
    <name evidence="9" type="ORF">SMC5_05305</name>
    <name evidence="8" type="ORF">SMC6_04575</name>
</gene>
<keyword evidence="5" id="KW-0699">rRNA-binding</keyword>
<comment type="caution">
    <text evidence="8">The sequence shown here is derived from an EMBL/GenBank/DDBJ whole genome shotgun (WGS) entry which is preliminary data.</text>
</comment>
<protein>
    <recommendedName>
        <fullName evidence="4 5">Large ribosomal subunit protein uL24</fullName>
    </recommendedName>
</protein>
<dbReference type="InterPro" id="IPR005824">
    <property type="entry name" value="KOW"/>
</dbReference>
<dbReference type="NCBIfam" id="TIGR01079">
    <property type="entry name" value="rplX_bact"/>
    <property type="match status" value="1"/>
</dbReference>
<comment type="similarity">
    <text evidence="1 5 6">Belongs to the universal ribosomal protein uL24 family.</text>
</comment>
<dbReference type="InterPro" id="IPR057264">
    <property type="entry name" value="Ribosomal_uL24_C"/>
</dbReference>
<dbReference type="GO" id="GO:1990904">
    <property type="term" value="C:ribonucleoprotein complex"/>
    <property type="evidence" value="ECO:0007669"/>
    <property type="project" value="UniProtKB-KW"/>
</dbReference>
<reference evidence="10 11" key="1">
    <citation type="submission" date="2018-09" db="EMBL/GenBank/DDBJ databases">
        <title>Discovery and Ecogenomic Context for Candidatus Cryosericales, a Global Caldiserica Order Active in Thawing Permafrost.</title>
        <authorList>
            <person name="Martinez M.A."/>
            <person name="Woodcroft B.J."/>
            <person name="Ignacio Espinoza J.C."/>
            <person name="Zayed A."/>
            <person name="Singleton C.M."/>
            <person name="Boyd J."/>
            <person name="Li Y.-F."/>
            <person name="Purvine S."/>
            <person name="Maughan H."/>
            <person name="Hodgkins S.B."/>
            <person name="Anderson D."/>
            <person name="Sederholm M."/>
            <person name="Temperton B."/>
            <person name="Saleska S.R."/>
            <person name="Tyson G.W."/>
            <person name="Rich V.I."/>
        </authorList>
    </citation>
    <scope>NUCLEOTIDE SEQUENCE [LARGE SCALE GENOMIC DNA]</scope>
    <source>
        <strain evidence="9 11">SMC5</strain>
        <strain evidence="8 10">SMC6</strain>
    </source>
</reference>
<evidence type="ECO:0000256" key="2">
    <source>
        <dbReference type="ARBA" id="ARBA00022980"/>
    </source>
</evidence>
<comment type="subunit">
    <text evidence="5">Part of the 50S ribosomal subunit.</text>
</comment>
<dbReference type="PANTHER" id="PTHR12903">
    <property type="entry name" value="MITOCHONDRIAL RIBOSOMAL PROTEIN L24"/>
    <property type="match status" value="1"/>
</dbReference>
<evidence type="ECO:0000256" key="4">
    <source>
        <dbReference type="ARBA" id="ARBA00035206"/>
    </source>
</evidence>
<dbReference type="GO" id="GO:0006412">
    <property type="term" value="P:translation"/>
    <property type="evidence" value="ECO:0007669"/>
    <property type="project" value="UniProtKB-UniRule"/>
</dbReference>
<dbReference type="AlphaFoldDB" id="A0A398D763"/>
<dbReference type="InterPro" id="IPR041988">
    <property type="entry name" value="Ribosomal_uL24_KOW"/>
</dbReference>
<evidence type="ECO:0000256" key="5">
    <source>
        <dbReference type="HAMAP-Rule" id="MF_01326"/>
    </source>
</evidence>
<dbReference type="Proteomes" id="UP000266260">
    <property type="component" value="Unassembled WGS sequence"/>
</dbReference>
<evidence type="ECO:0000256" key="3">
    <source>
        <dbReference type="ARBA" id="ARBA00023274"/>
    </source>
</evidence>
<proteinExistence type="inferred from homology"/>
<dbReference type="InterPro" id="IPR014722">
    <property type="entry name" value="Rib_uL2_dom2"/>
</dbReference>
<dbReference type="PROSITE" id="PS01108">
    <property type="entry name" value="RIBOSOMAL_L24"/>
    <property type="match status" value="1"/>
</dbReference>
<dbReference type="Proteomes" id="UP000266489">
    <property type="component" value="Unassembled WGS sequence"/>
</dbReference>
<dbReference type="EMBL" id="QXIT01000082">
    <property type="protein sequence ID" value="RIE08237.1"/>
    <property type="molecule type" value="Genomic_DNA"/>
</dbReference>
<comment type="function">
    <text evidence="5">One of the proteins that surrounds the polypeptide exit tunnel on the outside of the subunit.</text>
</comment>
<evidence type="ECO:0000256" key="1">
    <source>
        <dbReference type="ARBA" id="ARBA00010618"/>
    </source>
</evidence>
<accession>A0A398D8W0</accession>
<dbReference type="EMBL" id="QXIU01000125">
    <property type="protein sequence ID" value="RIE11030.1"/>
    <property type="molecule type" value="Genomic_DNA"/>
</dbReference>
<dbReference type="InterPro" id="IPR008991">
    <property type="entry name" value="Translation_prot_SH3-like_sf"/>
</dbReference>
<keyword evidence="10" id="KW-1185">Reference proteome</keyword>
<dbReference type="SUPFAM" id="SSF50104">
    <property type="entry name" value="Translation proteins SH3-like domain"/>
    <property type="match status" value="1"/>
</dbReference>
<evidence type="ECO:0000313" key="10">
    <source>
        <dbReference type="Proteomes" id="UP000266260"/>
    </source>
</evidence>
<keyword evidence="2 5" id="KW-0689">Ribosomal protein</keyword>
<evidence type="ECO:0000259" key="7">
    <source>
        <dbReference type="SMART" id="SM00739"/>
    </source>
</evidence>
<name>A0A398D763_9BACT</name>
<dbReference type="OrthoDB" id="9807419at2"/>
<evidence type="ECO:0000313" key="8">
    <source>
        <dbReference type="EMBL" id="RIE08237.1"/>
    </source>
</evidence>
<dbReference type="CDD" id="cd06089">
    <property type="entry name" value="KOW_RPL26"/>
    <property type="match status" value="1"/>
</dbReference>
<evidence type="ECO:0000256" key="6">
    <source>
        <dbReference type="RuleBase" id="RU003477"/>
    </source>
</evidence>
<dbReference type="InterPro" id="IPR005825">
    <property type="entry name" value="Ribosomal_uL24_CS"/>
</dbReference>
<dbReference type="Gene3D" id="2.30.30.30">
    <property type="match status" value="1"/>
</dbReference>
<dbReference type="HAMAP" id="MF_01326_B">
    <property type="entry name" value="Ribosomal_uL24_B"/>
    <property type="match status" value="1"/>
</dbReference>
<keyword evidence="5" id="KW-0694">RNA-binding</keyword>
<keyword evidence="3 5" id="KW-0687">Ribonucleoprotein</keyword>
<organism evidence="8 10">
    <name type="scientific">Candidatus Cryosericum odellii</name>
    <dbReference type="NCBI Taxonomy" id="2290917"/>
    <lineage>
        <taxon>Bacteria</taxon>
        <taxon>Pseudomonadati</taxon>
        <taxon>Caldisericota/Cryosericota group</taxon>
        <taxon>Candidatus Cryosericota</taxon>
        <taxon>Candidatus Cryosericia</taxon>
        <taxon>Candidatus Cryosericales</taxon>
        <taxon>Candidatus Cryosericaceae</taxon>
        <taxon>Candidatus Cryosericum</taxon>
    </lineage>
</organism>
<accession>A0A398D763</accession>
<evidence type="ECO:0000313" key="9">
    <source>
        <dbReference type="EMBL" id="RIE11030.1"/>
    </source>
</evidence>
<dbReference type="GO" id="GO:0003735">
    <property type="term" value="F:structural constituent of ribosome"/>
    <property type="evidence" value="ECO:0007669"/>
    <property type="project" value="InterPro"/>
</dbReference>
<dbReference type="GO" id="GO:0005840">
    <property type="term" value="C:ribosome"/>
    <property type="evidence" value="ECO:0007669"/>
    <property type="project" value="UniProtKB-KW"/>
</dbReference>
<dbReference type="RefSeq" id="WP_119119901.1">
    <property type="nucleotide sequence ID" value="NZ_QXIT01000082.1"/>
</dbReference>
<dbReference type="Pfam" id="PF17136">
    <property type="entry name" value="ribosomal_L24"/>
    <property type="match status" value="1"/>
</dbReference>